<keyword evidence="2 6" id="KW-0349">Heme</keyword>
<dbReference type="PANTHER" id="PTHR37823:SF1">
    <property type="entry name" value="CYTOCHROME C-553-LIKE"/>
    <property type="match status" value="1"/>
</dbReference>
<evidence type="ECO:0000256" key="1">
    <source>
        <dbReference type="ARBA" id="ARBA00022448"/>
    </source>
</evidence>
<organism evidence="9 10">
    <name type="scientific">Keguizhuia sedimenti</name>
    <dbReference type="NCBI Taxonomy" id="3064264"/>
    <lineage>
        <taxon>Bacteria</taxon>
        <taxon>Pseudomonadati</taxon>
        <taxon>Pseudomonadota</taxon>
        <taxon>Betaproteobacteria</taxon>
        <taxon>Burkholderiales</taxon>
        <taxon>Oxalobacteraceae</taxon>
        <taxon>Keguizhuia</taxon>
    </lineage>
</organism>
<keyword evidence="1" id="KW-0813">Transport</keyword>
<feature type="domain" description="Cytochrome c" evidence="8">
    <location>
        <begin position="218"/>
        <end position="309"/>
    </location>
</feature>
<keyword evidence="7" id="KW-1133">Transmembrane helix</keyword>
<evidence type="ECO:0000313" key="9">
    <source>
        <dbReference type="EMBL" id="MDQ9172127.1"/>
    </source>
</evidence>
<comment type="caution">
    <text evidence="9">The sequence shown here is derived from an EMBL/GenBank/DDBJ whole genome shotgun (WGS) entry which is preliminary data.</text>
</comment>
<evidence type="ECO:0000256" key="4">
    <source>
        <dbReference type="ARBA" id="ARBA00022982"/>
    </source>
</evidence>
<evidence type="ECO:0000256" key="2">
    <source>
        <dbReference type="ARBA" id="ARBA00022617"/>
    </source>
</evidence>
<dbReference type="InterPro" id="IPR036909">
    <property type="entry name" value="Cyt_c-like_dom_sf"/>
</dbReference>
<sequence length="312" mass="33933">MKVRLRTIGILLVVAITSFMIGAGLFVYAGIYNVSALKQHTKPVYSLLEFALGRAVEVRADEIKVPDLNDKGRIRNGAAHYQAHCLQCHGAPGVAPHDLAYGMQPAPVNLVATAREWQAEEIYWVIKHGIKMSGMPAWEYRLRDEEMWDIVAFVSAMAHMSVPDYVALTKGLPVSDRRMPEPVSRGAIGAPVQGAIAVPGSMPAPTAADDPAPRPLAGNVEAGRRAMNQYLCATCHQIPGIVGASNHVGPPLNGIADRRYIGGIIANNPENMVRWLMNPQQFDSLSTMPDLGVTEKDARDITAYLYTLDDVN</sequence>
<dbReference type="Gene3D" id="1.10.760.10">
    <property type="entry name" value="Cytochrome c-like domain"/>
    <property type="match status" value="2"/>
</dbReference>
<reference evidence="9 10" key="1">
    <citation type="submission" date="2023-08" db="EMBL/GenBank/DDBJ databases">
        <title>Oxalobacteraceae gen .nov., isolated from river sludge outside the plant.</title>
        <authorList>
            <person name="Zhao S.Y."/>
        </authorList>
    </citation>
    <scope>NUCLEOTIDE SEQUENCE [LARGE SCALE GENOMIC DNA]</scope>
    <source>
        <strain evidence="9 10">R-40</strain>
    </source>
</reference>
<keyword evidence="7" id="KW-0812">Transmembrane</keyword>
<gene>
    <name evidence="9" type="ORF">Q8A64_17075</name>
</gene>
<dbReference type="Proteomes" id="UP001225596">
    <property type="component" value="Unassembled WGS sequence"/>
</dbReference>
<name>A0ABU1BSZ1_9BURK</name>
<keyword evidence="10" id="KW-1185">Reference proteome</keyword>
<evidence type="ECO:0000256" key="7">
    <source>
        <dbReference type="SAM" id="Phobius"/>
    </source>
</evidence>
<dbReference type="Pfam" id="PF00034">
    <property type="entry name" value="Cytochrom_C"/>
    <property type="match status" value="1"/>
</dbReference>
<evidence type="ECO:0000256" key="3">
    <source>
        <dbReference type="ARBA" id="ARBA00022723"/>
    </source>
</evidence>
<accession>A0ABU1BSZ1</accession>
<dbReference type="RefSeq" id="WP_338438129.1">
    <property type="nucleotide sequence ID" value="NZ_JAUYVH010000016.1"/>
</dbReference>
<keyword evidence="3 6" id="KW-0479">Metal-binding</keyword>
<evidence type="ECO:0000256" key="6">
    <source>
        <dbReference type="PROSITE-ProRule" id="PRU00433"/>
    </source>
</evidence>
<dbReference type="InterPro" id="IPR051811">
    <property type="entry name" value="Cytochrome_c550/c551-like"/>
</dbReference>
<dbReference type="Pfam" id="PF13442">
    <property type="entry name" value="Cytochrome_CBB3"/>
    <property type="match status" value="1"/>
</dbReference>
<keyword evidence="7" id="KW-0472">Membrane</keyword>
<feature type="transmembrane region" description="Helical" evidence="7">
    <location>
        <begin position="7"/>
        <end position="31"/>
    </location>
</feature>
<feature type="domain" description="Cytochrome c" evidence="8">
    <location>
        <begin position="72"/>
        <end position="158"/>
    </location>
</feature>
<keyword evidence="4" id="KW-0249">Electron transport</keyword>
<dbReference type="EMBL" id="JAUYVH010000016">
    <property type="protein sequence ID" value="MDQ9172127.1"/>
    <property type="molecule type" value="Genomic_DNA"/>
</dbReference>
<proteinExistence type="predicted"/>
<evidence type="ECO:0000313" key="10">
    <source>
        <dbReference type="Proteomes" id="UP001225596"/>
    </source>
</evidence>
<dbReference type="PROSITE" id="PS51007">
    <property type="entry name" value="CYTC"/>
    <property type="match status" value="2"/>
</dbReference>
<keyword evidence="5 6" id="KW-0408">Iron</keyword>
<evidence type="ECO:0000256" key="5">
    <source>
        <dbReference type="ARBA" id="ARBA00023004"/>
    </source>
</evidence>
<evidence type="ECO:0000259" key="8">
    <source>
        <dbReference type="PROSITE" id="PS51007"/>
    </source>
</evidence>
<dbReference type="SUPFAM" id="SSF46626">
    <property type="entry name" value="Cytochrome c"/>
    <property type="match status" value="2"/>
</dbReference>
<protein>
    <submittedName>
        <fullName evidence="9">C-type cytochrome</fullName>
    </submittedName>
</protein>
<dbReference type="InterPro" id="IPR009056">
    <property type="entry name" value="Cyt_c-like_dom"/>
</dbReference>
<dbReference type="PANTHER" id="PTHR37823">
    <property type="entry name" value="CYTOCHROME C-553-LIKE"/>
    <property type="match status" value="1"/>
</dbReference>